<protein>
    <submittedName>
        <fullName evidence="4">Hypotheticalsprotein</fullName>
    </submittedName>
</protein>
<dbReference type="CDD" id="cd05238">
    <property type="entry name" value="Gne_like_SDR_e"/>
    <property type="match status" value="1"/>
</dbReference>
<dbReference type="Gene3D" id="3.90.25.10">
    <property type="entry name" value="UDP-galactose 4-epimerase, domain 1"/>
    <property type="match status" value="1"/>
</dbReference>
<evidence type="ECO:0000313" key="6">
    <source>
        <dbReference type="Proteomes" id="UP000230605"/>
    </source>
</evidence>
<dbReference type="InterPro" id="IPR050005">
    <property type="entry name" value="DenD"/>
</dbReference>
<dbReference type="EMBL" id="LKMD01000108">
    <property type="protein sequence ID" value="PIA89193.1"/>
    <property type="molecule type" value="Genomic_DNA"/>
</dbReference>
<gene>
    <name evidence="4" type="ORF">CB0940_07439</name>
    <name evidence="5" type="ORF">RHO25_008029</name>
</gene>
<organism evidence="4 6">
    <name type="scientific">Cercospora beticola</name>
    <name type="common">Sugarbeet leaf spot fungus</name>
    <dbReference type="NCBI Taxonomy" id="122368"/>
    <lineage>
        <taxon>Eukaryota</taxon>
        <taxon>Fungi</taxon>
        <taxon>Dikarya</taxon>
        <taxon>Ascomycota</taxon>
        <taxon>Pezizomycotina</taxon>
        <taxon>Dothideomycetes</taxon>
        <taxon>Dothideomycetidae</taxon>
        <taxon>Mycosphaerellales</taxon>
        <taxon>Mycosphaerellaceae</taxon>
        <taxon>Cercospora</taxon>
    </lineage>
</organism>
<evidence type="ECO:0000313" key="5">
    <source>
        <dbReference type="EMBL" id="WPB03390.1"/>
    </source>
</evidence>
<evidence type="ECO:0000256" key="1">
    <source>
        <dbReference type="ARBA" id="ARBA00022857"/>
    </source>
</evidence>
<dbReference type="NCBIfam" id="NF043036">
    <property type="entry name" value="ErythonDh"/>
    <property type="match status" value="1"/>
</dbReference>
<proteinExistence type="predicted"/>
<dbReference type="EMBL" id="CP134188">
    <property type="protein sequence ID" value="WPB03390.1"/>
    <property type="molecule type" value="Genomic_DNA"/>
</dbReference>
<name>A0A2G5HA74_CERBT</name>
<keyword evidence="2" id="KW-0119">Carbohydrate metabolism</keyword>
<evidence type="ECO:0000313" key="4">
    <source>
        <dbReference type="EMBL" id="PIA89193.1"/>
    </source>
</evidence>
<dbReference type="Proteomes" id="UP000230605">
    <property type="component" value="Chromosome 5"/>
</dbReference>
<dbReference type="AlphaFoldDB" id="A0A2G5HA74"/>
<dbReference type="InterPro" id="IPR001509">
    <property type="entry name" value="Epimerase_deHydtase"/>
</dbReference>
<evidence type="ECO:0000259" key="3">
    <source>
        <dbReference type="Pfam" id="PF01370"/>
    </source>
</evidence>
<dbReference type="PANTHER" id="PTHR43103:SF3">
    <property type="entry name" value="ADP-L-GLYCERO-D-MANNO-HEPTOSE-6-EPIMERASE"/>
    <property type="match status" value="1"/>
</dbReference>
<dbReference type="Pfam" id="PF01370">
    <property type="entry name" value="Epimerase"/>
    <property type="match status" value="1"/>
</dbReference>
<reference evidence="5 7" key="2">
    <citation type="submission" date="2023-09" db="EMBL/GenBank/DDBJ databases">
        <title>Complete-Gapless Cercospora beticola genome.</title>
        <authorList>
            <person name="Wyatt N.A."/>
            <person name="Spanner R.E."/>
            <person name="Bolton M.D."/>
        </authorList>
    </citation>
    <scope>NUCLEOTIDE SEQUENCE [LARGE SCALE GENOMIC DNA]</scope>
    <source>
        <strain evidence="5">Cb09-40</strain>
    </source>
</reference>
<evidence type="ECO:0000256" key="2">
    <source>
        <dbReference type="ARBA" id="ARBA00023277"/>
    </source>
</evidence>
<feature type="domain" description="NAD-dependent epimerase/dehydratase" evidence="3">
    <location>
        <begin position="5"/>
        <end position="238"/>
    </location>
</feature>
<dbReference type="InterPro" id="IPR036291">
    <property type="entry name" value="NAD(P)-bd_dom_sf"/>
</dbReference>
<keyword evidence="1" id="KW-0521">NADP</keyword>
<accession>A0A2G5HA74</accession>
<evidence type="ECO:0000313" key="7">
    <source>
        <dbReference type="Proteomes" id="UP001302367"/>
    </source>
</evidence>
<dbReference type="PANTHER" id="PTHR43103">
    <property type="entry name" value="NUCLEOSIDE-DIPHOSPHATE-SUGAR EPIMERASE"/>
    <property type="match status" value="1"/>
</dbReference>
<dbReference type="SUPFAM" id="SSF51735">
    <property type="entry name" value="NAD(P)-binding Rossmann-fold domains"/>
    <property type="match status" value="1"/>
</dbReference>
<dbReference type="Proteomes" id="UP001302367">
    <property type="component" value="Chromosome 5"/>
</dbReference>
<sequence length="330" mass="36269">MAEHILITGAGGFIGQALATSLLEDKNVRRLILTDVLPPKVPTKSAPVDISTFAADLTDPETCSRLITPEVTTIYLLHGIMSGQAEADLELGLRVNIDSMRFITDAIRKQQDQRSKPIRVVFPSSLAVFGPAKENEVVTENTMPLPQSSYGAEKSITEILLNDFSRRGLLDARIVRLPTIIVRPGKPTGAASSFFSGIIREPLNGERSTLPVSRDLKAWVCSSRTVIRNLVKAKDIPEAKFQGASRIVNLPGKTVSIEEMLDSLRVVGGEKAVELVQERHDEKVSSIVGSWPANFNTTRARELGFDEDVELEQAFRDYIEDYMPKANGGR</sequence>
<dbReference type="GO" id="GO:0016491">
    <property type="term" value="F:oxidoreductase activity"/>
    <property type="evidence" value="ECO:0007669"/>
    <property type="project" value="InterPro"/>
</dbReference>
<reference evidence="4 6" key="1">
    <citation type="submission" date="2015-10" db="EMBL/GenBank/DDBJ databases">
        <title>The cercosporin biosynthetic gene cluster was horizontally transferred to several fungal lineages and shown to be expanded in Cercospora beticola based on microsynteny with recipient genomes.</title>
        <authorList>
            <person name="De Jonge R."/>
            <person name="Ebert M.K."/>
            <person name="Suttle J.C."/>
            <person name="Jurick Ii W.M."/>
            <person name="Secor G.A."/>
            <person name="Thomma B.P."/>
            <person name="Van De Peer Y."/>
            <person name="Bolton M.D."/>
        </authorList>
    </citation>
    <scope>NUCLEOTIDE SEQUENCE [LARGE SCALE GENOMIC DNA]</scope>
    <source>
        <strain evidence="4 6">09-40</strain>
    </source>
</reference>
<dbReference type="Gene3D" id="3.40.50.720">
    <property type="entry name" value="NAD(P)-binding Rossmann-like Domain"/>
    <property type="match status" value="1"/>
</dbReference>
<keyword evidence="7" id="KW-1185">Reference proteome</keyword>
<dbReference type="OrthoDB" id="16464at2759"/>